<dbReference type="GO" id="GO:0006508">
    <property type="term" value="P:proteolysis"/>
    <property type="evidence" value="ECO:0007669"/>
    <property type="project" value="UniProtKB-KW"/>
</dbReference>
<dbReference type="Proteomes" id="UP000887578">
    <property type="component" value="Unplaced"/>
</dbReference>
<dbReference type="InterPro" id="IPR042269">
    <property type="entry name" value="Ser_carbopepase_S28_SKS"/>
</dbReference>
<keyword evidence="3" id="KW-0732">Signal</keyword>
<evidence type="ECO:0000256" key="5">
    <source>
        <dbReference type="ARBA" id="ARBA00023180"/>
    </source>
</evidence>
<evidence type="ECO:0000256" key="3">
    <source>
        <dbReference type="ARBA" id="ARBA00022729"/>
    </source>
</evidence>
<dbReference type="PANTHER" id="PTHR11010">
    <property type="entry name" value="PROTEASE S28 PRO-X CARBOXYPEPTIDASE-RELATED"/>
    <property type="match status" value="1"/>
</dbReference>
<dbReference type="Gene3D" id="1.20.120.980">
    <property type="entry name" value="Serine carboxypeptidase S28, SKS domain"/>
    <property type="match status" value="1"/>
</dbReference>
<comment type="similarity">
    <text evidence="1">Belongs to the peptidase S28 family.</text>
</comment>
<evidence type="ECO:0000256" key="4">
    <source>
        <dbReference type="ARBA" id="ARBA00022801"/>
    </source>
</evidence>
<keyword evidence="6" id="KW-1185">Reference proteome</keyword>
<evidence type="ECO:0000313" key="6">
    <source>
        <dbReference type="Proteomes" id="UP000887578"/>
    </source>
</evidence>
<evidence type="ECO:0000256" key="1">
    <source>
        <dbReference type="ARBA" id="ARBA00011079"/>
    </source>
</evidence>
<keyword evidence="2" id="KW-0645">Protease</keyword>
<keyword evidence="4" id="KW-0378">Hydrolase</keyword>
<dbReference type="Gene3D" id="3.40.50.1820">
    <property type="entry name" value="alpha/beta hydrolase"/>
    <property type="match status" value="1"/>
</dbReference>
<dbReference type="GO" id="GO:0008239">
    <property type="term" value="F:dipeptidyl-peptidase activity"/>
    <property type="evidence" value="ECO:0007669"/>
    <property type="project" value="TreeGrafter"/>
</dbReference>
<evidence type="ECO:0000256" key="2">
    <source>
        <dbReference type="ARBA" id="ARBA00022670"/>
    </source>
</evidence>
<name>A0A914QCE4_9BILA</name>
<dbReference type="WBParaSite" id="PDA_v2.g28938.t1">
    <property type="protein sequence ID" value="PDA_v2.g28938.t1"/>
    <property type="gene ID" value="PDA_v2.g28938"/>
</dbReference>
<dbReference type="AlphaFoldDB" id="A0A914QCE4"/>
<dbReference type="PANTHER" id="PTHR11010:SF117">
    <property type="entry name" value="SERINE PROTEASE 16"/>
    <property type="match status" value="1"/>
</dbReference>
<reference evidence="7" key="1">
    <citation type="submission" date="2022-11" db="UniProtKB">
        <authorList>
            <consortium name="WormBaseParasite"/>
        </authorList>
    </citation>
    <scope>IDENTIFICATION</scope>
</reference>
<keyword evidence="5" id="KW-0325">Glycoprotein</keyword>
<dbReference type="GO" id="GO:0070008">
    <property type="term" value="F:serine-type exopeptidase activity"/>
    <property type="evidence" value="ECO:0007669"/>
    <property type="project" value="InterPro"/>
</dbReference>
<organism evidence="6 7">
    <name type="scientific">Panagrolaimus davidi</name>
    <dbReference type="NCBI Taxonomy" id="227884"/>
    <lineage>
        <taxon>Eukaryota</taxon>
        <taxon>Metazoa</taxon>
        <taxon>Ecdysozoa</taxon>
        <taxon>Nematoda</taxon>
        <taxon>Chromadorea</taxon>
        <taxon>Rhabditida</taxon>
        <taxon>Tylenchina</taxon>
        <taxon>Panagrolaimomorpha</taxon>
        <taxon>Panagrolaimoidea</taxon>
        <taxon>Panagrolaimidae</taxon>
        <taxon>Panagrolaimus</taxon>
    </lineage>
</organism>
<dbReference type="Pfam" id="PF05577">
    <property type="entry name" value="Peptidase_S28"/>
    <property type="match status" value="1"/>
</dbReference>
<protein>
    <submittedName>
        <fullName evidence="7">Uncharacterized protein</fullName>
    </submittedName>
</protein>
<sequence>MNFDIQGGRVGFYCSIMLNNEKSPLENLALIHKNPQNKDNEERNDNEWNWAKTWDWQTCTEFGWYQTTDSGRNIFGTAISLDFSVNYECLKQFGININDIAESVEYTLKNYGGIENYNATNIVFVNGSNDPWHAISLYTNNTSPTGITSILINGTAHCYDMYPPSESDSAELKAARQKIGELIGEWLK</sequence>
<proteinExistence type="inferred from homology"/>
<dbReference type="InterPro" id="IPR029058">
    <property type="entry name" value="AB_hydrolase_fold"/>
</dbReference>
<evidence type="ECO:0000313" key="7">
    <source>
        <dbReference type="WBParaSite" id="PDA_v2.g28938.t1"/>
    </source>
</evidence>
<accession>A0A914QCE4</accession>
<dbReference type="InterPro" id="IPR008758">
    <property type="entry name" value="Peptidase_S28"/>
</dbReference>